<evidence type="ECO:0000313" key="3">
    <source>
        <dbReference type="Proteomes" id="UP000315295"/>
    </source>
</evidence>
<name>A0A540N805_MALBA</name>
<dbReference type="AlphaFoldDB" id="A0A540N805"/>
<keyword evidence="3" id="KW-1185">Reference proteome</keyword>
<evidence type="ECO:0000313" key="2">
    <source>
        <dbReference type="EMBL" id="TQE07177.1"/>
    </source>
</evidence>
<feature type="compositionally biased region" description="Polar residues" evidence="1">
    <location>
        <begin position="7"/>
        <end position="16"/>
    </location>
</feature>
<evidence type="ECO:0000256" key="1">
    <source>
        <dbReference type="SAM" id="MobiDB-lite"/>
    </source>
</evidence>
<accession>A0A540N805</accession>
<dbReference type="Proteomes" id="UP000315295">
    <property type="component" value="Unassembled WGS sequence"/>
</dbReference>
<protein>
    <submittedName>
        <fullName evidence="2">Uncharacterized protein</fullName>
    </submittedName>
</protein>
<reference evidence="2 3" key="1">
    <citation type="journal article" date="2019" name="G3 (Bethesda)">
        <title>Sequencing of a Wild Apple (Malus baccata) Genome Unravels the Differences Between Cultivated and Wild Apple Species Regarding Disease Resistance and Cold Tolerance.</title>
        <authorList>
            <person name="Chen X."/>
        </authorList>
    </citation>
    <scope>NUCLEOTIDE SEQUENCE [LARGE SCALE GENOMIC DNA]</scope>
    <source>
        <strain evidence="3">cv. Shandingzi</strain>
        <tissue evidence="2">Leaves</tissue>
    </source>
</reference>
<dbReference type="EMBL" id="VIEB01000090">
    <property type="protein sequence ID" value="TQE07177.1"/>
    <property type="molecule type" value="Genomic_DNA"/>
</dbReference>
<comment type="caution">
    <text evidence="2">The sequence shown here is derived from an EMBL/GenBank/DDBJ whole genome shotgun (WGS) entry which is preliminary data.</text>
</comment>
<sequence>MYLRTTLLKSESSGESPSEFVLKSGPKLLEDGREVHSFDQETCYYFSVQYPDSDSSRLKHFFPEFLQLITRTTKSNQRLIHDH</sequence>
<organism evidence="2 3">
    <name type="scientific">Malus baccata</name>
    <name type="common">Siberian crab apple</name>
    <name type="synonym">Pyrus baccata</name>
    <dbReference type="NCBI Taxonomy" id="106549"/>
    <lineage>
        <taxon>Eukaryota</taxon>
        <taxon>Viridiplantae</taxon>
        <taxon>Streptophyta</taxon>
        <taxon>Embryophyta</taxon>
        <taxon>Tracheophyta</taxon>
        <taxon>Spermatophyta</taxon>
        <taxon>Magnoliopsida</taxon>
        <taxon>eudicotyledons</taxon>
        <taxon>Gunneridae</taxon>
        <taxon>Pentapetalae</taxon>
        <taxon>rosids</taxon>
        <taxon>fabids</taxon>
        <taxon>Rosales</taxon>
        <taxon>Rosaceae</taxon>
        <taxon>Amygdaloideae</taxon>
        <taxon>Maleae</taxon>
        <taxon>Malus</taxon>
    </lineage>
</organism>
<feature type="region of interest" description="Disordered" evidence="1">
    <location>
        <begin position="1"/>
        <end position="21"/>
    </location>
</feature>
<gene>
    <name evidence="2" type="ORF">C1H46_007230</name>
</gene>
<proteinExistence type="predicted"/>